<evidence type="ECO:0000256" key="12">
    <source>
        <dbReference type="ARBA" id="ARBA00076356"/>
    </source>
</evidence>
<evidence type="ECO:0000256" key="9">
    <source>
        <dbReference type="ARBA" id="ARBA00023204"/>
    </source>
</evidence>
<dbReference type="CDD" id="cd21397">
    <property type="entry name" value="cc_ERCC-6_N"/>
    <property type="match status" value="1"/>
</dbReference>
<evidence type="ECO:0000256" key="1">
    <source>
        <dbReference type="ARBA" id="ARBA00004123"/>
    </source>
</evidence>
<organism evidence="18 19">
    <name type="scientific">Sparus aurata</name>
    <name type="common">Gilthead sea bream</name>
    <dbReference type="NCBI Taxonomy" id="8175"/>
    <lineage>
        <taxon>Eukaryota</taxon>
        <taxon>Metazoa</taxon>
        <taxon>Chordata</taxon>
        <taxon>Craniata</taxon>
        <taxon>Vertebrata</taxon>
        <taxon>Euteleostomi</taxon>
        <taxon>Actinopterygii</taxon>
        <taxon>Neopterygii</taxon>
        <taxon>Teleostei</taxon>
        <taxon>Neoteleostei</taxon>
        <taxon>Acanthomorphata</taxon>
        <taxon>Eupercaria</taxon>
        <taxon>Spariformes</taxon>
        <taxon>Sparidae</taxon>
        <taxon>Sparus</taxon>
    </lineage>
</organism>
<evidence type="ECO:0000256" key="11">
    <source>
        <dbReference type="ARBA" id="ARBA00071998"/>
    </source>
</evidence>
<evidence type="ECO:0000259" key="17">
    <source>
        <dbReference type="PROSITE" id="PS51194"/>
    </source>
</evidence>
<feature type="region of interest" description="Disordered" evidence="15">
    <location>
        <begin position="1"/>
        <end position="66"/>
    </location>
</feature>
<dbReference type="GeneTree" id="ENSGT00940000158057"/>
<dbReference type="GO" id="GO:0004386">
    <property type="term" value="F:helicase activity"/>
    <property type="evidence" value="ECO:0007669"/>
    <property type="project" value="UniProtKB-KW"/>
</dbReference>
<dbReference type="InterPro" id="IPR014001">
    <property type="entry name" value="Helicase_ATP-bd"/>
</dbReference>
<keyword evidence="8" id="KW-0238">DNA-binding</keyword>
<dbReference type="Pfam" id="PF00271">
    <property type="entry name" value="Helicase_C"/>
    <property type="match status" value="1"/>
</dbReference>
<dbReference type="GO" id="GO:0016787">
    <property type="term" value="F:hydrolase activity"/>
    <property type="evidence" value="ECO:0007669"/>
    <property type="project" value="UniProtKB-KW"/>
</dbReference>
<feature type="region of interest" description="Disordered" evidence="15">
    <location>
        <begin position="321"/>
        <end position="481"/>
    </location>
</feature>
<keyword evidence="6" id="KW-0347">Helicase</keyword>
<feature type="region of interest" description="Disordered" evidence="15">
    <location>
        <begin position="1384"/>
        <end position="1416"/>
    </location>
</feature>
<feature type="compositionally biased region" description="Low complexity" evidence="15">
    <location>
        <begin position="1400"/>
        <end position="1409"/>
    </location>
</feature>
<keyword evidence="10" id="KW-0539">Nucleus</keyword>
<feature type="compositionally biased region" description="Low complexity" evidence="15">
    <location>
        <begin position="11"/>
        <end position="26"/>
    </location>
</feature>
<evidence type="ECO:0000313" key="19">
    <source>
        <dbReference type="Proteomes" id="UP000472265"/>
    </source>
</evidence>
<keyword evidence="9" id="KW-0234">DNA repair</keyword>
<dbReference type="PROSITE" id="PS51192">
    <property type="entry name" value="HELICASE_ATP_BIND_1"/>
    <property type="match status" value="1"/>
</dbReference>
<dbReference type="GO" id="GO:0006283">
    <property type="term" value="P:transcription-coupled nucleotide-excision repair"/>
    <property type="evidence" value="ECO:0007669"/>
    <property type="project" value="TreeGrafter"/>
</dbReference>
<dbReference type="CDD" id="cd18793">
    <property type="entry name" value="SF2_C_SNF"/>
    <property type="match status" value="1"/>
</dbReference>
<evidence type="ECO:0000256" key="2">
    <source>
        <dbReference type="ARBA" id="ARBA00007025"/>
    </source>
</evidence>
<dbReference type="Pfam" id="PF00176">
    <property type="entry name" value="SNF2-rel_dom"/>
    <property type="match status" value="1"/>
</dbReference>
<dbReference type="SMART" id="SM00490">
    <property type="entry name" value="HELICc"/>
    <property type="match status" value="1"/>
</dbReference>
<keyword evidence="14" id="KW-0175">Coiled coil</keyword>
<dbReference type="GO" id="GO:0008094">
    <property type="term" value="F:ATP-dependent activity, acting on DNA"/>
    <property type="evidence" value="ECO:0007669"/>
    <property type="project" value="TreeGrafter"/>
</dbReference>
<dbReference type="CDD" id="cd22254">
    <property type="entry name" value="CSB_WHD"/>
    <property type="match status" value="1"/>
</dbReference>
<dbReference type="Ensembl" id="ENSSAUT00010065787.1">
    <property type="protein sequence ID" value="ENSSAUP00010062748.1"/>
    <property type="gene ID" value="ENSSAUG00010025245.1"/>
</dbReference>
<dbReference type="SUPFAM" id="SSF52540">
    <property type="entry name" value="P-loop containing nucleoside triphosphate hydrolases"/>
    <property type="match status" value="2"/>
</dbReference>
<feature type="compositionally biased region" description="Basic and acidic residues" evidence="15">
    <location>
        <begin position="437"/>
        <end position="448"/>
    </location>
</feature>
<dbReference type="Proteomes" id="UP000472265">
    <property type="component" value="Chromosome 15"/>
</dbReference>
<accession>A0A671YIZ5</accession>
<dbReference type="InterPro" id="IPR038718">
    <property type="entry name" value="SNF2-like_sf"/>
</dbReference>
<evidence type="ECO:0000259" key="16">
    <source>
        <dbReference type="PROSITE" id="PS51192"/>
    </source>
</evidence>
<dbReference type="GO" id="GO:0005524">
    <property type="term" value="F:ATP binding"/>
    <property type="evidence" value="ECO:0007669"/>
    <property type="project" value="UniProtKB-KW"/>
</dbReference>
<feature type="compositionally biased region" description="Basic residues" evidence="15">
    <location>
        <begin position="1183"/>
        <end position="1192"/>
    </location>
</feature>
<feature type="coiled-coil region" evidence="14">
    <location>
        <begin position="200"/>
        <end position="234"/>
    </location>
</feature>
<gene>
    <name evidence="18" type="primary">ERCC6</name>
    <name evidence="18" type="synonym">ercc6</name>
</gene>
<feature type="compositionally biased region" description="Acidic residues" evidence="15">
    <location>
        <begin position="459"/>
        <end position="473"/>
    </location>
</feature>
<evidence type="ECO:0000256" key="13">
    <source>
        <dbReference type="ARBA" id="ARBA00079118"/>
    </source>
</evidence>
<reference evidence="18" key="1">
    <citation type="submission" date="2021-04" db="EMBL/GenBank/DDBJ databases">
        <authorList>
            <consortium name="Wellcome Sanger Institute Data Sharing"/>
        </authorList>
    </citation>
    <scope>NUCLEOTIDE SEQUENCE [LARGE SCALE GENOMIC DNA]</scope>
</reference>
<feature type="compositionally biased region" description="Polar residues" evidence="15">
    <location>
        <begin position="1142"/>
        <end position="1154"/>
    </location>
</feature>
<feature type="domain" description="Helicase C-terminal" evidence="17">
    <location>
        <begin position="874"/>
        <end position="1033"/>
    </location>
</feature>
<evidence type="ECO:0000256" key="4">
    <source>
        <dbReference type="ARBA" id="ARBA00022763"/>
    </source>
</evidence>
<reference evidence="18" key="2">
    <citation type="submission" date="2025-08" db="UniProtKB">
        <authorList>
            <consortium name="Ensembl"/>
        </authorList>
    </citation>
    <scope>IDENTIFICATION</scope>
</reference>
<dbReference type="InterPro" id="IPR059240">
    <property type="entry name" value="cc_ERCC-6_N"/>
</dbReference>
<keyword evidence="4" id="KW-0227">DNA damage</keyword>
<dbReference type="PROSITE" id="PS51194">
    <property type="entry name" value="HELICASE_CTER"/>
    <property type="match status" value="1"/>
</dbReference>
<evidence type="ECO:0000256" key="5">
    <source>
        <dbReference type="ARBA" id="ARBA00022801"/>
    </source>
</evidence>
<protein>
    <recommendedName>
        <fullName evidence="11">DNA excision repair protein ERCC-6</fullName>
    </recommendedName>
    <alternativeName>
        <fullName evidence="12">ATP-dependent helicase ERCC6</fullName>
    </alternativeName>
    <alternativeName>
        <fullName evidence="13">Cockayne syndrome protein CSB</fullName>
    </alternativeName>
</protein>
<evidence type="ECO:0000256" key="8">
    <source>
        <dbReference type="ARBA" id="ARBA00023125"/>
    </source>
</evidence>
<keyword evidence="3" id="KW-0547">Nucleotide-binding</keyword>
<dbReference type="GO" id="GO:0005634">
    <property type="term" value="C:nucleus"/>
    <property type="evidence" value="ECO:0007669"/>
    <property type="project" value="UniProtKB-SubCell"/>
</dbReference>
<proteinExistence type="inferred from homology"/>
<dbReference type="InParanoid" id="A0A671YIZ5"/>
<evidence type="ECO:0000256" key="7">
    <source>
        <dbReference type="ARBA" id="ARBA00022840"/>
    </source>
</evidence>
<feature type="compositionally biased region" description="Basic and acidic residues" evidence="15">
    <location>
        <begin position="1225"/>
        <end position="1239"/>
    </location>
</feature>
<evidence type="ECO:0000256" key="15">
    <source>
        <dbReference type="SAM" id="MobiDB-lite"/>
    </source>
</evidence>
<dbReference type="InterPro" id="IPR027417">
    <property type="entry name" value="P-loop_NTPase"/>
</dbReference>
<feature type="domain" description="Helicase ATP-binding" evidence="16">
    <location>
        <begin position="549"/>
        <end position="725"/>
    </location>
</feature>
<dbReference type="FunFam" id="3.40.50.10810:FF:000042">
    <property type="entry name" value="SNF2 family helicase-like protein"/>
    <property type="match status" value="1"/>
</dbReference>
<dbReference type="InterPro" id="IPR001650">
    <property type="entry name" value="Helicase_C-like"/>
</dbReference>
<dbReference type="CDD" id="cd18000">
    <property type="entry name" value="DEXHc_ERCC6"/>
    <property type="match status" value="1"/>
</dbReference>
<dbReference type="Gene3D" id="3.40.50.10810">
    <property type="entry name" value="Tandem AAA-ATPase domain"/>
    <property type="match status" value="1"/>
</dbReference>
<reference evidence="18" key="3">
    <citation type="submission" date="2025-09" db="UniProtKB">
        <authorList>
            <consortium name="Ensembl"/>
        </authorList>
    </citation>
    <scope>IDENTIFICATION</scope>
</reference>
<name>A0A671YIZ5_SPAAU</name>
<feature type="compositionally biased region" description="Basic and acidic residues" evidence="15">
    <location>
        <begin position="1061"/>
        <end position="1070"/>
    </location>
</feature>
<feature type="compositionally biased region" description="Polar residues" evidence="15">
    <location>
        <begin position="1086"/>
        <end position="1133"/>
    </location>
</feature>
<comment type="similarity">
    <text evidence="2">Belongs to the SNF2/RAD54 helicase family.</text>
</comment>
<dbReference type="InterPro" id="IPR050496">
    <property type="entry name" value="SNF2_RAD54_helicase_repair"/>
</dbReference>
<keyword evidence="5" id="KW-0378">Hydrolase</keyword>
<dbReference type="PANTHER" id="PTHR45629">
    <property type="entry name" value="SNF2/RAD54 FAMILY MEMBER"/>
    <property type="match status" value="1"/>
</dbReference>
<feature type="compositionally biased region" description="Acidic residues" evidence="15">
    <location>
        <begin position="412"/>
        <end position="436"/>
    </location>
</feature>
<dbReference type="SMART" id="SM00487">
    <property type="entry name" value="DEXDc"/>
    <property type="match status" value="1"/>
</dbReference>
<dbReference type="InterPro" id="IPR049730">
    <property type="entry name" value="SNF2/RAD54-like_C"/>
</dbReference>
<keyword evidence="7" id="KW-0067">ATP-binding</keyword>
<feature type="compositionally biased region" description="Polar residues" evidence="15">
    <location>
        <begin position="36"/>
        <end position="48"/>
    </location>
</feature>
<evidence type="ECO:0000256" key="14">
    <source>
        <dbReference type="SAM" id="Coils"/>
    </source>
</evidence>
<dbReference type="Pfam" id="PF25875">
    <property type="entry name" value="WHD_Rad26_CSB"/>
    <property type="match status" value="1"/>
</dbReference>
<evidence type="ECO:0000256" key="3">
    <source>
        <dbReference type="ARBA" id="ARBA00022741"/>
    </source>
</evidence>
<dbReference type="FunFam" id="3.40.50.300:FF:000863">
    <property type="entry name" value="DNA excision repair protein ERCC-6"/>
    <property type="match status" value="1"/>
</dbReference>
<feature type="region of interest" description="Disordered" evidence="15">
    <location>
        <begin position="1038"/>
        <end position="1239"/>
    </location>
</feature>
<feature type="region of interest" description="Disordered" evidence="15">
    <location>
        <begin position="1349"/>
        <end position="1369"/>
    </location>
</feature>
<comment type="subcellular location">
    <subcellularLocation>
        <location evidence="1">Nucleus</location>
    </subcellularLocation>
</comment>
<evidence type="ECO:0000256" key="10">
    <source>
        <dbReference type="ARBA" id="ARBA00023242"/>
    </source>
</evidence>
<evidence type="ECO:0000313" key="18">
    <source>
        <dbReference type="Ensembl" id="ENSSAUP00010062748.1"/>
    </source>
</evidence>
<dbReference type="InterPro" id="IPR058951">
    <property type="entry name" value="WHD_Rad26_CSB-like"/>
</dbReference>
<dbReference type="Gene3D" id="3.40.50.300">
    <property type="entry name" value="P-loop containing nucleotide triphosphate hydrolases"/>
    <property type="match status" value="1"/>
</dbReference>
<sequence length="1485" mass="167333">MPVDGSEDQVPSSLSSPTSSALTPGGTEDDGATGGSAVSSFPENSQGSEAAAAYPANTGPEEGSTGELCTSLYLEREADIIKSHSWICHTYIYCHLWCGTGGKRSGALLQINRQRIQASAASSGADELQGLGVAVYDQDVLEQGVLQQVDEAIHEAGQAAAKADAEKEYQSVLDDVRSVTTSLKHINKIIEQLTPYAASSKDISRKIESVKRQKENKEKQLKKVRAKQKRLQAILGGEDTQRVEAELLAEDDGEEEAGPSTLGSMLMPSQETEWEELIRTGQMTPFGTRIQQKEVKKEPRKVMLAENSAFDQYLNDQAKLATERKRGPLLKKKTGSGLSPDGGARQKANRPKSSSKDKKMKKCIRKLQITALKAHPKARPKAEPQLPKPKRRHHAEGEETDSEASEYLPSDEGIDLDQEEREAMEEGFGEDDEEEYELKPYKRKIEGKGRKKVKRKEESEEEYCPESSEDEEEEKVKDKKCKDDGDVEYYRQRIRRWKRQRLREREEKREMGEELTDDSDEEFDEGFKMPGFLWKKLFKYQQTGVRWMWELHCQQAGGILGDEMGLGKTIQVIGFLAGLSYSKLRTRGSNYRYVGLGPTIIVCPATVMHQWVKEFHTWWPPFRVAVLHETGSFTSNKEKLIPEIASCHGILITSYSAVRNMQDTLQRWDWHYIILDEGHKIRNPNAGVTTACKQFRTPHRFILSGSPMQNNLKELWSLFDFVFPGKLGTLPVFMEQFSVPITMGGYSNASPVQVQTAFKCASVLRDTINPYLLRRMKADVKDNLSLPDKNEQVLFCRLTQEQRQVYQGFLDSKEVYQILNGDMQVFSGLIALRKICNHPDLFSGGPRLLRGIPEDQLTEEEQFGFWKRSGKLIVVESLLRLWHKQGHRVLLFTQSRQMLHILEVFVTENNYSYLKMDGTTAIASRQPLIARYNEDKSIFIFLLTTKVGGLGVNLTGANRVIIYDPDWNPSTDTQARERAWRIGQKQQVTIYRLLTAGTIEEKIYHRQIFKQFLTNRVLKDPKQRRFFKSNDIYELFTLSDPDGSQGTETSAIFAGTGSDVKAPKKPERPRPSHTLNHGSRVHKHSSANQNETGADSRHSSTNIPALRDGSTSPSSKNSQVKLNIPTGSQSTIENGVGVEPNISANTQPTGQNNRDWGADTPAVKDSNSSHQHRDKDSALTSPQKHREKRKHCKSSDSDKHKKRKHTKDARFEGHRISHLVKKRTFNKEEIGANEGDEQKKSDDYVLAKLFKKSGIHSVMQHDTIMESSNPDYVLVEAEANRVAKDAMKALKVSRQQCRLPYNRPPPPPARKRFGQKKNSLLVAPAVRPVSTSSKCKDAAIIKKSVSKKPGSLAHFSGEGIETEPDSAPLSSSSLLAKMKARNYVSMPSSQREEEEEEEAGSGAPGRSSSPAPPTEHDELLVDLRNFVAFQAHVDGQASTHEVLEYFKPRLTKEQAPVFRELLRSICDFHRTTGQEGIWKLKEHFR</sequence>
<dbReference type="PANTHER" id="PTHR45629:SF7">
    <property type="entry name" value="DNA EXCISION REPAIR PROTEIN ERCC-6-RELATED"/>
    <property type="match status" value="1"/>
</dbReference>
<evidence type="ECO:0000256" key="6">
    <source>
        <dbReference type="ARBA" id="ARBA00022806"/>
    </source>
</evidence>
<keyword evidence="19" id="KW-1185">Reference proteome</keyword>
<dbReference type="InterPro" id="IPR000330">
    <property type="entry name" value="SNF2_N"/>
</dbReference>
<dbReference type="OMA" id="CNITPCQ"/>